<keyword evidence="8" id="KW-0406">Ion transport</keyword>
<dbReference type="InterPro" id="IPR039426">
    <property type="entry name" value="TonB-dep_rcpt-like"/>
</dbReference>
<feature type="short sequence motif" description="TonB C-terminal box" evidence="13">
    <location>
        <begin position="730"/>
        <end position="747"/>
    </location>
</feature>
<evidence type="ECO:0000256" key="2">
    <source>
        <dbReference type="ARBA" id="ARBA00022448"/>
    </source>
</evidence>
<evidence type="ECO:0000256" key="12">
    <source>
        <dbReference type="PROSITE-ProRule" id="PRU01360"/>
    </source>
</evidence>
<keyword evidence="2 12" id="KW-0813">Transport</keyword>
<dbReference type="InterPro" id="IPR010917">
    <property type="entry name" value="TonB_rcpt_CS"/>
</dbReference>
<evidence type="ECO:0000259" key="17">
    <source>
        <dbReference type="Pfam" id="PF07715"/>
    </source>
</evidence>
<dbReference type="Proteomes" id="UP000706039">
    <property type="component" value="Unassembled WGS sequence"/>
</dbReference>
<comment type="subcellular location">
    <subcellularLocation>
        <location evidence="1 12">Cell outer membrane</location>
        <topology evidence="1 12">Multi-pass membrane protein</topology>
    </subcellularLocation>
</comment>
<evidence type="ECO:0000313" key="19">
    <source>
        <dbReference type="Proteomes" id="UP000706039"/>
    </source>
</evidence>
<feature type="signal peptide" evidence="15">
    <location>
        <begin position="1"/>
        <end position="25"/>
    </location>
</feature>
<dbReference type="Gene3D" id="2.40.170.20">
    <property type="entry name" value="TonB-dependent receptor, beta-barrel domain"/>
    <property type="match status" value="1"/>
</dbReference>
<accession>A0ABS7PRF3</accession>
<evidence type="ECO:0000256" key="5">
    <source>
        <dbReference type="ARBA" id="ARBA00022692"/>
    </source>
</evidence>
<dbReference type="InterPro" id="IPR036942">
    <property type="entry name" value="Beta-barrel_TonB_sf"/>
</dbReference>
<evidence type="ECO:0000256" key="7">
    <source>
        <dbReference type="ARBA" id="ARBA00023004"/>
    </source>
</evidence>
<feature type="domain" description="TonB-dependent receptor-like beta-barrel" evidence="16">
    <location>
        <begin position="265"/>
        <end position="712"/>
    </location>
</feature>
<keyword evidence="9 14" id="KW-0798">TonB box</keyword>
<evidence type="ECO:0000256" key="14">
    <source>
        <dbReference type="RuleBase" id="RU003357"/>
    </source>
</evidence>
<dbReference type="SUPFAM" id="SSF56935">
    <property type="entry name" value="Porins"/>
    <property type="match status" value="1"/>
</dbReference>
<protein>
    <submittedName>
        <fullName evidence="18">TonB-dependent receptor</fullName>
    </submittedName>
</protein>
<dbReference type="PROSITE" id="PS52016">
    <property type="entry name" value="TONB_DEPENDENT_REC_3"/>
    <property type="match status" value="1"/>
</dbReference>
<evidence type="ECO:0000256" key="10">
    <source>
        <dbReference type="ARBA" id="ARBA00023136"/>
    </source>
</evidence>
<gene>
    <name evidence="18" type="ORF">K7G82_15735</name>
</gene>
<dbReference type="InterPro" id="IPR000531">
    <property type="entry name" value="Beta-barrel_TonB"/>
</dbReference>
<evidence type="ECO:0000256" key="11">
    <source>
        <dbReference type="ARBA" id="ARBA00023237"/>
    </source>
</evidence>
<keyword evidence="3 12" id="KW-1134">Transmembrane beta strand</keyword>
<keyword evidence="5 12" id="KW-0812">Transmembrane</keyword>
<dbReference type="Pfam" id="PF00593">
    <property type="entry name" value="TonB_dep_Rec_b-barrel"/>
    <property type="match status" value="1"/>
</dbReference>
<evidence type="ECO:0000256" key="9">
    <source>
        <dbReference type="ARBA" id="ARBA00023077"/>
    </source>
</evidence>
<dbReference type="PANTHER" id="PTHR32552">
    <property type="entry name" value="FERRICHROME IRON RECEPTOR-RELATED"/>
    <property type="match status" value="1"/>
</dbReference>
<keyword evidence="10 12" id="KW-0472">Membrane</keyword>
<evidence type="ECO:0000256" key="6">
    <source>
        <dbReference type="ARBA" id="ARBA00022729"/>
    </source>
</evidence>
<dbReference type="PANTHER" id="PTHR32552:SF81">
    <property type="entry name" value="TONB-DEPENDENT OUTER MEMBRANE RECEPTOR"/>
    <property type="match status" value="1"/>
</dbReference>
<dbReference type="EMBL" id="JAINVV010000007">
    <property type="protein sequence ID" value="MBY8823756.1"/>
    <property type="molecule type" value="Genomic_DNA"/>
</dbReference>
<evidence type="ECO:0000256" key="8">
    <source>
        <dbReference type="ARBA" id="ARBA00023065"/>
    </source>
</evidence>
<evidence type="ECO:0000256" key="4">
    <source>
        <dbReference type="ARBA" id="ARBA00022496"/>
    </source>
</evidence>
<organism evidence="18 19">
    <name type="scientific">Sphingomonas colocasiae</name>
    <dbReference type="NCBI Taxonomy" id="1848973"/>
    <lineage>
        <taxon>Bacteria</taxon>
        <taxon>Pseudomonadati</taxon>
        <taxon>Pseudomonadota</taxon>
        <taxon>Alphaproteobacteria</taxon>
        <taxon>Sphingomonadales</taxon>
        <taxon>Sphingomonadaceae</taxon>
        <taxon>Sphingomonas</taxon>
    </lineage>
</organism>
<keyword evidence="4" id="KW-0410">Iron transport</keyword>
<dbReference type="InterPro" id="IPR012910">
    <property type="entry name" value="Plug_dom"/>
</dbReference>
<reference evidence="18 19" key="1">
    <citation type="submission" date="2021-08" db="EMBL/GenBank/DDBJ databases">
        <authorList>
            <person name="Tuo L."/>
        </authorList>
    </citation>
    <scope>NUCLEOTIDE SEQUENCE [LARGE SCALE GENOMIC DNA]</scope>
    <source>
        <strain evidence="18 19">JCM 31229</strain>
    </source>
</reference>
<dbReference type="Pfam" id="PF07715">
    <property type="entry name" value="Plug"/>
    <property type="match status" value="1"/>
</dbReference>
<evidence type="ECO:0000256" key="15">
    <source>
        <dbReference type="SAM" id="SignalP"/>
    </source>
</evidence>
<proteinExistence type="inferred from homology"/>
<keyword evidence="11 12" id="KW-0998">Cell outer membrane</keyword>
<feature type="chain" id="PRO_5045285909" evidence="15">
    <location>
        <begin position="26"/>
        <end position="747"/>
    </location>
</feature>
<keyword evidence="19" id="KW-1185">Reference proteome</keyword>
<name>A0ABS7PRF3_9SPHN</name>
<keyword evidence="6 15" id="KW-0732">Signal</keyword>
<evidence type="ECO:0000313" key="18">
    <source>
        <dbReference type="EMBL" id="MBY8823756.1"/>
    </source>
</evidence>
<comment type="caution">
    <text evidence="18">The sequence shown here is derived from an EMBL/GenBank/DDBJ whole genome shotgun (WGS) entry which is preliminary data.</text>
</comment>
<evidence type="ECO:0000256" key="13">
    <source>
        <dbReference type="PROSITE-ProRule" id="PRU10144"/>
    </source>
</evidence>
<evidence type="ECO:0000259" key="16">
    <source>
        <dbReference type="Pfam" id="PF00593"/>
    </source>
</evidence>
<evidence type="ECO:0000256" key="1">
    <source>
        <dbReference type="ARBA" id="ARBA00004571"/>
    </source>
</evidence>
<dbReference type="PROSITE" id="PS01156">
    <property type="entry name" value="TONB_DEPENDENT_REC_2"/>
    <property type="match status" value="1"/>
</dbReference>
<evidence type="ECO:0000256" key="3">
    <source>
        <dbReference type="ARBA" id="ARBA00022452"/>
    </source>
</evidence>
<comment type="similarity">
    <text evidence="12 14">Belongs to the TonB-dependent receptor family.</text>
</comment>
<feature type="domain" description="TonB-dependent receptor plug" evidence="17">
    <location>
        <begin position="51"/>
        <end position="162"/>
    </location>
</feature>
<dbReference type="RefSeq" id="WP_222990866.1">
    <property type="nucleotide sequence ID" value="NZ_JAINVV010000007.1"/>
</dbReference>
<keyword evidence="7" id="KW-0408">Iron</keyword>
<sequence length="747" mass="81733">MSRITKFSASCAALAIAMVSVPAFSQTAAADEAESDYTDIIVTANKREQRLQDTPTSIGVISSEALAARQVTDVQEITRNVAGLNVVNAGPGQNTLMIRGLVGAGESTVGLYYDNMPTAGMGESAALAGGRQTDFLVYDAQRVEVLRGPQSTLYGSSALAGVVRILSNPAKLGTFEGRVDLDGSTVSHGGEGYSVKGMVNVPLGDHVAMRFVGYGVHTPGFVDQTRYGIKDFNDADSWGFRWNTLFELGENTSVTTQLYVQDLKSNGPAYTRPRSSVIGGVTLPGAGKYATNAQTLETYDDRSILASLNFEHRFDNLTLNFNQSYQKRRNVSFTDEQGLPYFFGFLQSIGAFPNITLPQAITFRSEQDLEMWNSELRLASDFDGPLNFVVGGIYQDRSVSIANSFIDLDQATGDVLYSRPLWYARAADFQLKQLAAFGEVTFKVSDQFSLLAGARVFQNKRRDIARSIVPFLRLGTAGAPDDVKSKESKVIYRFEADFKPSDNVMLYASASQGYRAGGTIVRVIPELPASYGPDYTWNFELGAKTDWLDHALQANIAVYQIDWYDTQIAGEFFNGSFEGILNCEGRCARSQGVEVDLTARPVRGLELTASGTVFKAKWLKAQPAMNGTPAAGTQFTNTPTFTLNGSASYRWEIGGDKEIEIRADAQHRGKYAYSDYRPQYNQFSPKAFTLVNAAVTLSAADKWNVSLYGRNLTDKRAVLTTAGDNVQFDQELIAQPRTFGVQLGYSF</sequence>
<keyword evidence="18" id="KW-0675">Receptor</keyword>